<feature type="region of interest" description="Disordered" evidence="1">
    <location>
        <begin position="232"/>
        <end position="267"/>
    </location>
</feature>
<comment type="caution">
    <text evidence="3">The sequence shown here is derived from an EMBL/GenBank/DDBJ whole genome shotgun (WGS) entry which is preliminary data.</text>
</comment>
<dbReference type="OrthoDB" id="103676at2157"/>
<dbReference type="AlphaFoldDB" id="A0A7Z7AWE1"/>
<feature type="compositionally biased region" description="Gly residues" evidence="1">
    <location>
        <begin position="255"/>
        <end position="265"/>
    </location>
</feature>
<gene>
    <name evidence="3" type="ORF">SAMN04488589_0846</name>
</gene>
<dbReference type="RefSeq" id="WP_091708962.1">
    <property type="nucleotide sequence ID" value="NZ_FNCA01000002.1"/>
</dbReference>
<dbReference type="EMBL" id="FNCA01000002">
    <property type="protein sequence ID" value="SDF54764.1"/>
    <property type="molecule type" value="Genomic_DNA"/>
</dbReference>
<feature type="region of interest" description="Disordered" evidence="1">
    <location>
        <begin position="435"/>
        <end position="458"/>
    </location>
</feature>
<dbReference type="Proteomes" id="UP000199259">
    <property type="component" value="Unassembled WGS sequence"/>
</dbReference>
<accession>A0A7Z7AWE1</accession>
<dbReference type="Pfam" id="PF10633">
    <property type="entry name" value="NPCBM_assoc"/>
    <property type="match status" value="1"/>
</dbReference>
<keyword evidence="4" id="KW-1185">Reference proteome</keyword>
<evidence type="ECO:0000256" key="1">
    <source>
        <dbReference type="SAM" id="MobiDB-lite"/>
    </source>
</evidence>
<proteinExistence type="predicted"/>
<protein>
    <submittedName>
        <fullName evidence="3">PGF-pre-PGF domain-containing protein</fullName>
    </submittedName>
</protein>
<sequence length="482" mass="49871">MRSKGIALIFLAMLIAVGTISTASATASLSIGSINYDSSVVKDESITITSTVTAASVSGTLTVDLTLSDNSGQFTVPSPTQQVQFTSDGTKSISWTVTAASTGTSASPFTISASGDDGSSNAKISSTAITVKDRPVLTIDSSTDVSSVSAGDDVVISYVVSNSASVGAADATNVKVDLTLPSGWSLSSGTDPATLGTIAPTASSSGSWTVTADSPASSNTFTLTVTSTIPGGSVTTTSSVTGPESSSSSTSSSSSGGGGGGGGASGEEYENIAMKDVKKIYVQKDVESLYEFTEEQNPIKEISFMPLINAGYTDVTIEVLHDKSAYSDSKPNGNIYRYMNIWVGKAGWASSSTIANPQISFAVEKSWLNENGIDPVNIRLMRYTTQWDELETAVTDDDNDYVYFTSSTPGFSPFAIVVPGETATTAADTETVVETDTTEATTTADEQKEETTSEEGSGIPGFEAVALVPMLGLAFLIKRKKE</sequence>
<dbReference type="InterPro" id="IPR018905">
    <property type="entry name" value="A-galactase_NEW3"/>
</dbReference>
<feature type="domain" description="Alpha-galactosidase NEW3" evidence="2">
    <location>
        <begin position="149"/>
        <end position="226"/>
    </location>
</feature>
<dbReference type="InterPro" id="IPR026453">
    <property type="entry name" value="PGF_pre_PGF"/>
</dbReference>
<evidence type="ECO:0000313" key="4">
    <source>
        <dbReference type="Proteomes" id="UP000199259"/>
    </source>
</evidence>
<name>A0A7Z7AWE1_9EURY</name>
<feature type="compositionally biased region" description="Low complexity" evidence="1">
    <location>
        <begin position="232"/>
        <end position="254"/>
    </location>
</feature>
<dbReference type="NCBIfam" id="TIGR04213">
    <property type="entry name" value="PGF_pre_PGF"/>
    <property type="match status" value="1"/>
</dbReference>
<reference evidence="3 4" key="1">
    <citation type="submission" date="2016-10" db="EMBL/GenBank/DDBJ databases">
        <authorList>
            <person name="Varghese N."/>
            <person name="Submissions S."/>
        </authorList>
    </citation>
    <scope>NUCLEOTIDE SEQUENCE [LARGE SCALE GENOMIC DNA]</scope>
    <source>
        <strain evidence="3 4">PL 12/M</strain>
    </source>
</reference>
<evidence type="ECO:0000259" key="2">
    <source>
        <dbReference type="Pfam" id="PF10633"/>
    </source>
</evidence>
<evidence type="ECO:0000313" key="3">
    <source>
        <dbReference type="EMBL" id="SDF54764.1"/>
    </source>
</evidence>
<organism evidence="3 4">
    <name type="scientific">Methanolobus vulcani</name>
    <dbReference type="NCBI Taxonomy" id="38026"/>
    <lineage>
        <taxon>Archaea</taxon>
        <taxon>Methanobacteriati</taxon>
        <taxon>Methanobacteriota</taxon>
        <taxon>Stenosarchaea group</taxon>
        <taxon>Methanomicrobia</taxon>
        <taxon>Methanosarcinales</taxon>
        <taxon>Methanosarcinaceae</taxon>
        <taxon>Methanolobus</taxon>
    </lineage>
</organism>